<proteinExistence type="predicted"/>
<dbReference type="RefSeq" id="WP_115593892.1">
    <property type="nucleotide sequence ID" value="NZ_QRHA01000009.1"/>
</dbReference>
<name>A0A3D8M4Q9_9ALTE</name>
<dbReference type="EMBL" id="QRHA01000009">
    <property type="protein sequence ID" value="RDV24646.1"/>
    <property type="molecule type" value="Genomic_DNA"/>
</dbReference>
<gene>
    <name evidence="2" type="ORF">DXV75_13235</name>
</gene>
<protein>
    <submittedName>
        <fullName evidence="2">Uncharacterized protein</fullName>
    </submittedName>
</protein>
<dbReference type="Proteomes" id="UP000256561">
    <property type="component" value="Unassembled WGS sequence"/>
</dbReference>
<accession>A0A3D8M4Q9</accession>
<feature type="region of interest" description="Disordered" evidence="1">
    <location>
        <begin position="1"/>
        <end position="41"/>
    </location>
</feature>
<feature type="compositionally biased region" description="Basic and acidic residues" evidence="1">
    <location>
        <begin position="14"/>
        <end position="25"/>
    </location>
</feature>
<evidence type="ECO:0000313" key="2">
    <source>
        <dbReference type="EMBL" id="RDV24646.1"/>
    </source>
</evidence>
<dbReference type="OrthoDB" id="6322352at2"/>
<keyword evidence="3" id="KW-1185">Reference proteome</keyword>
<dbReference type="AlphaFoldDB" id="A0A3D8M4Q9"/>
<feature type="compositionally biased region" description="Low complexity" evidence="1">
    <location>
        <begin position="28"/>
        <end position="41"/>
    </location>
</feature>
<evidence type="ECO:0000256" key="1">
    <source>
        <dbReference type="SAM" id="MobiDB-lite"/>
    </source>
</evidence>
<sequence>MDISSSGQIIRTEQALKKPRAENVRNKAQQQPAPASAAPQVARNNEALKSTGDEQVLNQAQQFRQQAGYDQPDQRGRHAITEYLSLERESRRETIREMLGVDLFA</sequence>
<organism evidence="2 3">
    <name type="scientific">Alteromonas aestuariivivens</name>
    <dbReference type="NCBI Taxonomy" id="1938339"/>
    <lineage>
        <taxon>Bacteria</taxon>
        <taxon>Pseudomonadati</taxon>
        <taxon>Pseudomonadota</taxon>
        <taxon>Gammaproteobacteria</taxon>
        <taxon>Alteromonadales</taxon>
        <taxon>Alteromonadaceae</taxon>
        <taxon>Alteromonas/Salinimonas group</taxon>
        <taxon>Alteromonas</taxon>
    </lineage>
</organism>
<evidence type="ECO:0000313" key="3">
    <source>
        <dbReference type="Proteomes" id="UP000256561"/>
    </source>
</evidence>
<comment type="caution">
    <text evidence="2">The sequence shown here is derived from an EMBL/GenBank/DDBJ whole genome shotgun (WGS) entry which is preliminary data.</text>
</comment>
<feature type="compositionally biased region" description="Polar residues" evidence="1">
    <location>
        <begin position="1"/>
        <end position="11"/>
    </location>
</feature>
<reference evidence="3" key="1">
    <citation type="submission" date="2018-08" db="EMBL/GenBank/DDBJ databases">
        <authorList>
            <person name="Zhang J."/>
            <person name="Du Z.-J."/>
        </authorList>
    </citation>
    <scope>NUCLEOTIDE SEQUENCE [LARGE SCALE GENOMIC DNA]</scope>
    <source>
        <strain evidence="3">KCTC 52655</strain>
    </source>
</reference>